<feature type="transmembrane region" description="Helical" evidence="1">
    <location>
        <begin position="6"/>
        <end position="23"/>
    </location>
</feature>
<evidence type="ECO:0000313" key="3">
    <source>
        <dbReference type="Proteomes" id="UP000029493"/>
    </source>
</evidence>
<keyword evidence="3" id="KW-1185">Reference proteome</keyword>
<keyword evidence="1" id="KW-0472">Membrane</keyword>
<keyword evidence="1" id="KW-0812">Transmembrane</keyword>
<dbReference type="Proteomes" id="UP000029493">
    <property type="component" value="Chromosome"/>
</dbReference>
<proteinExistence type="predicted"/>
<feature type="transmembrane region" description="Helical" evidence="1">
    <location>
        <begin position="77"/>
        <end position="94"/>
    </location>
</feature>
<name>A0A089YGF1_9PSED</name>
<keyword evidence="1" id="KW-1133">Transmembrane helix</keyword>
<sequence>MFLSMPIQLWVLPVAGLIAYFGLRQADASPGGQRLWRSVSYGLLLALAFAPNALYAALPGTAPVESGALQPNYLGRFYLDAFYAFAGWAGAWVVRSRLNPK</sequence>
<feature type="transmembrane region" description="Helical" evidence="1">
    <location>
        <begin position="35"/>
        <end position="57"/>
    </location>
</feature>
<organism evidence="2 3">
    <name type="scientific">Pseudomonas cremoricolorata</name>
    <dbReference type="NCBI Taxonomy" id="157783"/>
    <lineage>
        <taxon>Bacteria</taxon>
        <taxon>Pseudomonadati</taxon>
        <taxon>Pseudomonadota</taxon>
        <taxon>Gammaproteobacteria</taxon>
        <taxon>Pseudomonadales</taxon>
        <taxon>Pseudomonadaceae</taxon>
        <taxon>Pseudomonas</taxon>
    </lineage>
</organism>
<dbReference type="STRING" id="157783.LK03_16630"/>
<protein>
    <submittedName>
        <fullName evidence="2">Uncharacterized protein</fullName>
    </submittedName>
</protein>
<accession>A0A089YGF1</accession>
<dbReference type="EMBL" id="CP009455">
    <property type="protein sequence ID" value="AIR90793.1"/>
    <property type="molecule type" value="Genomic_DNA"/>
</dbReference>
<dbReference type="AlphaFoldDB" id="A0A089YGF1"/>
<dbReference type="KEGG" id="psw:LK03_16630"/>
<evidence type="ECO:0000256" key="1">
    <source>
        <dbReference type="SAM" id="Phobius"/>
    </source>
</evidence>
<evidence type="ECO:0000313" key="2">
    <source>
        <dbReference type="EMBL" id="AIR90793.1"/>
    </source>
</evidence>
<reference evidence="2 3" key="1">
    <citation type="submission" date="2014-09" db="EMBL/GenBank/DDBJ databases">
        <authorList>
            <person name="Chan K.-G."/>
        </authorList>
    </citation>
    <scope>NUCLEOTIDE SEQUENCE [LARGE SCALE GENOMIC DNA]</scope>
    <source>
        <strain evidence="2 3">ND07</strain>
    </source>
</reference>
<gene>
    <name evidence="2" type="ORF">LK03_16630</name>
</gene>
<dbReference type="OrthoDB" id="6894539at2"/>